<dbReference type="AlphaFoldDB" id="A0A6P7TVW8"/>
<comment type="subcellular location">
    <subcellularLocation>
        <location evidence="1">Mitochondrion inner membrane</location>
        <topology evidence="1">Single-pass membrane protein</topology>
    </subcellularLocation>
</comment>
<evidence type="ECO:0000259" key="7">
    <source>
        <dbReference type="Pfam" id="PF07766"/>
    </source>
</evidence>
<evidence type="ECO:0000313" key="8">
    <source>
        <dbReference type="Proteomes" id="UP000515154"/>
    </source>
</evidence>
<sequence length="200" mass="23019">MLPSTFKNETKEQEMARKRLKVKLEMAKFLQNTLEESVTVIKKNDTTRTSSVEEFVQFMKTEEDVKLRLAEESGEVISNTDRLVVVLNEEEAIKDDHSEKSPDISALPDENNVDHVNVQCDDLETIENLLIQAVDHRNLSLSSREFRELQDGITEYQQVFEAIGNPDFALSSEQISDMLRLTQRENELKDIQVEEDVTSK</sequence>
<dbReference type="GO" id="GO:0005743">
    <property type="term" value="C:mitochondrial inner membrane"/>
    <property type="evidence" value="ECO:0007669"/>
    <property type="project" value="UniProtKB-SubCell"/>
</dbReference>
<dbReference type="PANTHER" id="PTHR14009:SF1">
    <property type="entry name" value="MITOCHONDRIAL PROTON_CALCIUM EXCHANGER PROTEIN"/>
    <property type="match status" value="1"/>
</dbReference>
<keyword evidence="6" id="KW-0472">Membrane</keyword>
<keyword evidence="8" id="KW-1185">Reference proteome</keyword>
<keyword evidence="2" id="KW-0812">Transmembrane</keyword>
<reference evidence="9" key="1">
    <citation type="submission" date="2025-08" db="UniProtKB">
        <authorList>
            <consortium name="RefSeq"/>
        </authorList>
    </citation>
    <scope>IDENTIFICATION</scope>
</reference>
<dbReference type="Pfam" id="PF07766">
    <property type="entry name" value="LETM1_RBD"/>
    <property type="match status" value="1"/>
</dbReference>
<proteinExistence type="predicted"/>
<dbReference type="Proteomes" id="UP000515154">
    <property type="component" value="Unplaced"/>
</dbReference>
<dbReference type="InterPro" id="IPR044202">
    <property type="entry name" value="LETM1/MDM38-like"/>
</dbReference>
<accession>A0A6P7TVW8</accession>
<feature type="domain" description="Letm1 RBD" evidence="7">
    <location>
        <begin position="1"/>
        <end position="62"/>
    </location>
</feature>
<dbReference type="KEGG" id="osn:115231788"/>
<keyword evidence="3" id="KW-0999">Mitochondrion inner membrane</keyword>
<dbReference type="GO" id="GO:0030003">
    <property type="term" value="P:intracellular monoatomic cation homeostasis"/>
    <property type="evidence" value="ECO:0007669"/>
    <property type="project" value="TreeGrafter"/>
</dbReference>
<evidence type="ECO:0000256" key="2">
    <source>
        <dbReference type="ARBA" id="ARBA00022692"/>
    </source>
</evidence>
<evidence type="ECO:0000256" key="1">
    <source>
        <dbReference type="ARBA" id="ARBA00004434"/>
    </source>
</evidence>
<gene>
    <name evidence="9" type="primary">LOC115231788</name>
</gene>
<evidence type="ECO:0000313" key="9">
    <source>
        <dbReference type="RefSeq" id="XP_029657588.1"/>
    </source>
</evidence>
<evidence type="ECO:0000256" key="6">
    <source>
        <dbReference type="ARBA" id="ARBA00023136"/>
    </source>
</evidence>
<keyword evidence="5" id="KW-0496">Mitochondrion</keyword>
<organism evidence="8 9">
    <name type="scientific">Octopus sinensis</name>
    <name type="common">East Asian common octopus</name>
    <dbReference type="NCBI Taxonomy" id="2607531"/>
    <lineage>
        <taxon>Eukaryota</taxon>
        <taxon>Metazoa</taxon>
        <taxon>Spiralia</taxon>
        <taxon>Lophotrochozoa</taxon>
        <taxon>Mollusca</taxon>
        <taxon>Cephalopoda</taxon>
        <taxon>Coleoidea</taxon>
        <taxon>Octopodiformes</taxon>
        <taxon>Octopoda</taxon>
        <taxon>Incirrata</taxon>
        <taxon>Octopodidae</taxon>
        <taxon>Octopus</taxon>
    </lineage>
</organism>
<evidence type="ECO:0000256" key="4">
    <source>
        <dbReference type="ARBA" id="ARBA00022989"/>
    </source>
</evidence>
<name>A0A6P7TVW8_9MOLL</name>
<dbReference type="PANTHER" id="PTHR14009">
    <property type="entry name" value="LEUCINE ZIPPER-EF-HAND CONTAINING TRANSMEMBRANE PROTEIN"/>
    <property type="match status" value="1"/>
</dbReference>
<protein>
    <submittedName>
        <fullName evidence="9">Uncharacterized protein LOC115231788</fullName>
    </submittedName>
</protein>
<dbReference type="InterPro" id="IPR033122">
    <property type="entry name" value="LETM1-like_RBD"/>
</dbReference>
<evidence type="ECO:0000256" key="5">
    <source>
        <dbReference type="ARBA" id="ARBA00023128"/>
    </source>
</evidence>
<dbReference type="RefSeq" id="XP_029657588.1">
    <property type="nucleotide sequence ID" value="XM_029801728.1"/>
</dbReference>
<evidence type="ECO:0000256" key="3">
    <source>
        <dbReference type="ARBA" id="ARBA00022792"/>
    </source>
</evidence>
<dbReference type="GO" id="GO:0043022">
    <property type="term" value="F:ribosome binding"/>
    <property type="evidence" value="ECO:0007669"/>
    <property type="project" value="InterPro"/>
</dbReference>
<keyword evidence="4" id="KW-1133">Transmembrane helix</keyword>